<protein>
    <submittedName>
        <fullName evidence="1">Uncharacterized protein</fullName>
    </submittedName>
</protein>
<accession>A0ABV4R0H0</accession>
<proteinExistence type="predicted"/>
<keyword evidence="2" id="KW-1185">Reference proteome</keyword>
<evidence type="ECO:0000313" key="2">
    <source>
        <dbReference type="Proteomes" id="UP001569904"/>
    </source>
</evidence>
<comment type="caution">
    <text evidence="1">The sequence shown here is derived from an EMBL/GenBank/DDBJ whole genome shotgun (WGS) entry which is preliminary data.</text>
</comment>
<sequence>MSGFEKRLACVIGADGGVVRGYLVEGCAFDGVNEYVVDWGVPLYGGDAKTNFAATIGSAEGETVEPGLITVGLGEGQNQLRVRTYAPDGTPAPRPFHIACFRDQ</sequence>
<gene>
    <name evidence="1" type="ORF">SM436_19775</name>
</gene>
<evidence type="ECO:0000313" key="1">
    <source>
        <dbReference type="EMBL" id="MFA1555934.1"/>
    </source>
</evidence>
<dbReference type="EMBL" id="JAXCEH010000013">
    <property type="protein sequence ID" value="MFA1555934.1"/>
    <property type="molecule type" value="Genomic_DNA"/>
</dbReference>
<dbReference type="RefSeq" id="WP_371942658.1">
    <property type="nucleotide sequence ID" value="NZ_JAXCEH010000013.1"/>
</dbReference>
<reference evidence="1 2" key="1">
    <citation type="submission" date="2023-11" db="EMBL/GenBank/DDBJ databases">
        <title>Actinomadura monticuli sp. nov., isolated from volcanic ash.</title>
        <authorList>
            <person name="Lee S.D."/>
            <person name="Yang H."/>
            <person name="Kim I.S."/>
        </authorList>
    </citation>
    <scope>NUCLEOTIDE SEQUENCE [LARGE SCALE GENOMIC DNA]</scope>
    <source>
        <strain evidence="1 2">DSM 45346</strain>
    </source>
</reference>
<name>A0ABV4R0H0_9ACTN</name>
<dbReference type="Proteomes" id="UP001569904">
    <property type="component" value="Unassembled WGS sequence"/>
</dbReference>
<organism evidence="1 2">
    <name type="scientific">Actinomadura chokoriensis</name>
    <dbReference type="NCBI Taxonomy" id="454156"/>
    <lineage>
        <taxon>Bacteria</taxon>
        <taxon>Bacillati</taxon>
        <taxon>Actinomycetota</taxon>
        <taxon>Actinomycetes</taxon>
        <taxon>Streptosporangiales</taxon>
        <taxon>Thermomonosporaceae</taxon>
        <taxon>Actinomadura</taxon>
    </lineage>
</organism>